<dbReference type="RefSeq" id="WP_229871380.1">
    <property type="nucleotide sequence ID" value="NZ_BMSA01000062.1"/>
</dbReference>
<feature type="region of interest" description="Disordered" evidence="1">
    <location>
        <begin position="1"/>
        <end position="25"/>
    </location>
</feature>
<dbReference type="EMBL" id="BMSA01000062">
    <property type="protein sequence ID" value="GGT99633.1"/>
    <property type="molecule type" value="Genomic_DNA"/>
</dbReference>
<name>A0A918HTE9_9ACTN</name>
<reference evidence="2" key="2">
    <citation type="submission" date="2020-09" db="EMBL/GenBank/DDBJ databases">
        <authorList>
            <person name="Sun Q."/>
            <person name="Ohkuma M."/>
        </authorList>
    </citation>
    <scope>NUCLEOTIDE SEQUENCE</scope>
    <source>
        <strain evidence="2">JCM 4125</strain>
    </source>
</reference>
<proteinExistence type="predicted"/>
<comment type="caution">
    <text evidence="2">The sequence shown here is derived from an EMBL/GenBank/DDBJ whole genome shotgun (WGS) entry which is preliminary data.</text>
</comment>
<accession>A0A918HTE9</accession>
<organism evidence="2 3">
    <name type="scientific">Streptomyces phaeofaciens</name>
    <dbReference type="NCBI Taxonomy" id="68254"/>
    <lineage>
        <taxon>Bacteria</taxon>
        <taxon>Bacillati</taxon>
        <taxon>Actinomycetota</taxon>
        <taxon>Actinomycetes</taxon>
        <taxon>Kitasatosporales</taxon>
        <taxon>Streptomycetaceae</taxon>
        <taxon>Streptomyces</taxon>
    </lineage>
</organism>
<reference evidence="2" key="1">
    <citation type="journal article" date="2014" name="Int. J. Syst. Evol. Microbiol.">
        <title>Complete genome sequence of Corynebacterium casei LMG S-19264T (=DSM 44701T), isolated from a smear-ripened cheese.</title>
        <authorList>
            <consortium name="US DOE Joint Genome Institute (JGI-PGF)"/>
            <person name="Walter F."/>
            <person name="Albersmeier A."/>
            <person name="Kalinowski J."/>
            <person name="Ruckert C."/>
        </authorList>
    </citation>
    <scope>NUCLEOTIDE SEQUENCE</scope>
    <source>
        <strain evidence="2">JCM 4125</strain>
    </source>
</reference>
<gene>
    <name evidence="2" type="ORF">GCM10010226_90890</name>
</gene>
<evidence type="ECO:0000313" key="2">
    <source>
        <dbReference type="EMBL" id="GGT99633.1"/>
    </source>
</evidence>
<sequence>MSTTGRAVYDPAEDGEGAAWADEREERRQGAALRRAMWGQERQGARDELRARVWLSADASRQLRAVVAGRAGLSPEQVLAQLADRARVDDAGAVLDPFVL</sequence>
<dbReference type="Proteomes" id="UP000646776">
    <property type="component" value="Unassembled WGS sequence"/>
</dbReference>
<protein>
    <submittedName>
        <fullName evidence="2">Uncharacterized protein</fullName>
    </submittedName>
</protein>
<keyword evidence="3" id="KW-1185">Reference proteome</keyword>
<evidence type="ECO:0000256" key="1">
    <source>
        <dbReference type="SAM" id="MobiDB-lite"/>
    </source>
</evidence>
<dbReference type="AlphaFoldDB" id="A0A918HTE9"/>
<evidence type="ECO:0000313" key="3">
    <source>
        <dbReference type="Proteomes" id="UP000646776"/>
    </source>
</evidence>